<dbReference type="GO" id="GO:0008131">
    <property type="term" value="F:primary methylamine oxidase activity"/>
    <property type="evidence" value="ECO:0007669"/>
    <property type="project" value="UniProtKB-ARBA"/>
</dbReference>
<dbReference type="SUPFAM" id="SSF51905">
    <property type="entry name" value="FAD/NAD(P)-binding domain"/>
    <property type="match status" value="1"/>
</dbReference>
<feature type="binding site" evidence="6">
    <location>
        <position position="487"/>
    </location>
    <ligand>
        <name>FAD</name>
        <dbReference type="ChEBI" id="CHEBI:57692"/>
    </ligand>
</feature>
<feature type="binding site" evidence="6">
    <location>
        <position position="60"/>
    </location>
    <ligand>
        <name>FAD</name>
        <dbReference type="ChEBI" id="CHEBI:57692"/>
    </ligand>
</feature>
<evidence type="ECO:0000256" key="1">
    <source>
        <dbReference type="ARBA" id="ARBA00001974"/>
    </source>
</evidence>
<keyword evidence="7" id="KW-1133">Transmembrane helix</keyword>
<comment type="caution">
    <text evidence="8">The sequence shown here is derived from an EMBL/GenBank/DDBJ whole genome shotgun (WGS) entry which is preliminary data.</text>
</comment>
<keyword evidence="9" id="KW-1185">Reference proteome</keyword>
<keyword evidence="7" id="KW-0274">FAD</keyword>
<evidence type="ECO:0000256" key="3">
    <source>
        <dbReference type="ARBA" id="ARBA00005995"/>
    </source>
</evidence>
<evidence type="ECO:0000256" key="6">
    <source>
        <dbReference type="PIRSR" id="PIRSR601613-1"/>
    </source>
</evidence>
<dbReference type="GO" id="GO:0097621">
    <property type="term" value="F:monoamine oxidase activity"/>
    <property type="evidence" value="ECO:0007669"/>
    <property type="project" value="UniProtKB-EC"/>
</dbReference>
<feature type="binding site" evidence="6">
    <location>
        <begin position="81"/>
        <end position="82"/>
    </location>
    <ligand>
        <name>FAD</name>
        <dbReference type="ChEBI" id="CHEBI:57692"/>
    </ligand>
</feature>
<keyword evidence="7" id="KW-0812">Transmembrane</keyword>
<name>A0A0N8DFD6_9CRUS</name>
<organism evidence="8 9">
    <name type="scientific">Daphnia magna</name>
    <dbReference type="NCBI Taxonomy" id="35525"/>
    <lineage>
        <taxon>Eukaryota</taxon>
        <taxon>Metazoa</taxon>
        <taxon>Ecdysozoa</taxon>
        <taxon>Arthropoda</taxon>
        <taxon>Crustacea</taxon>
        <taxon>Branchiopoda</taxon>
        <taxon>Diplostraca</taxon>
        <taxon>Cladocera</taxon>
        <taxon>Anomopoda</taxon>
        <taxon>Daphniidae</taxon>
        <taxon>Daphnia</taxon>
    </lineage>
</organism>
<reference evidence="8 9" key="1">
    <citation type="submission" date="2016-03" db="EMBL/GenBank/DDBJ databases">
        <title>EvidentialGene: Evidence-directed Construction of Genes on Genomes.</title>
        <authorList>
            <person name="Gilbert D.G."/>
            <person name="Choi J.-H."/>
            <person name="Mockaitis K."/>
            <person name="Colbourne J."/>
            <person name="Pfrender M."/>
        </authorList>
    </citation>
    <scope>NUCLEOTIDE SEQUENCE [LARGE SCALE GENOMIC DNA]</scope>
    <source>
        <strain evidence="8 9">Xinb3</strain>
        <tissue evidence="8">Complete organism</tissue>
    </source>
</reference>
<evidence type="ECO:0000313" key="8">
    <source>
        <dbReference type="EMBL" id="KZS09220.1"/>
    </source>
</evidence>
<keyword evidence="7" id="KW-0285">Flavoprotein</keyword>
<feature type="binding site" evidence="6">
    <location>
        <position position="290"/>
    </location>
    <ligand>
        <name>FAD</name>
        <dbReference type="ChEBI" id="CHEBI:57692"/>
    </ligand>
</feature>
<dbReference type="InterPro" id="IPR036188">
    <property type="entry name" value="FAD/NAD-bd_sf"/>
</dbReference>
<dbReference type="InterPro" id="IPR050703">
    <property type="entry name" value="Flavin_MAO"/>
</dbReference>
<protein>
    <recommendedName>
        <fullName evidence="7">Amine oxidase</fullName>
        <ecNumber evidence="7">1.4.3.-</ecNumber>
    </recommendedName>
</protein>
<gene>
    <name evidence="8" type="ORF">APZ42_026612</name>
</gene>
<dbReference type="Proteomes" id="UP000076858">
    <property type="component" value="Unassembled WGS sequence"/>
</dbReference>
<comment type="catalytic activity">
    <reaction evidence="5">
        <text>a secondary aliphatic amine + O2 + H2O = a primary amine + an aldehyde + H2O2</text>
        <dbReference type="Rhea" id="RHEA:26414"/>
        <dbReference type="ChEBI" id="CHEBI:15377"/>
        <dbReference type="ChEBI" id="CHEBI:15379"/>
        <dbReference type="ChEBI" id="CHEBI:16240"/>
        <dbReference type="ChEBI" id="CHEBI:17478"/>
        <dbReference type="ChEBI" id="CHEBI:58855"/>
        <dbReference type="ChEBI" id="CHEBI:65296"/>
        <dbReference type="EC" id="1.4.3.4"/>
    </reaction>
</comment>
<feature type="transmembrane region" description="Helical" evidence="7">
    <location>
        <begin position="542"/>
        <end position="561"/>
    </location>
</feature>
<comment type="cofactor">
    <cofactor evidence="1 7">
        <name>FAD</name>
        <dbReference type="ChEBI" id="CHEBI:57692"/>
    </cofactor>
</comment>
<dbReference type="OrthoDB" id="5046242at2759"/>
<evidence type="ECO:0000313" key="9">
    <source>
        <dbReference type="Proteomes" id="UP000076858"/>
    </source>
</evidence>
<dbReference type="PANTHER" id="PTHR43563:SF14">
    <property type="entry name" value="AMINE OXIDASE"/>
    <property type="match status" value="1"/>
</dbReference>
<dbReference type="Gene3D" id="3.50.50.60">
    <property type="entry name" value="FAD/NAD(P)-binding domain"/>
    <property type="match status" value="1"/>
</dbReference>
<dbReference type="PRINTS" id="PR00757">
    <property type="entry name" value="AMINEOXDASEF"/>
</dbReference>
<dbReference type="STRING" id="35525.A0A0N8DFD6"/>
<dbReference type="Gene3D" id="3.90.660.10">
    <property type="match status" value="1"/>
</dbReference>
<dbReference type="PANTHER" id="PTHR43563">
    <property type="entry name" value="AMINE OXIDASE"/>
    <property type="match status" value="1"/>
</dbReference>
<comment type="subcellular location">
    <subcellularLocation>
        <location evidence="2">Mitochondrion outer membrane</location>
        <topology evidence="2">Single-pass type IV membrane protein</topology>
        <orientation evidence="2">Cytoplasmic side</orientation>
    </subcellularLocation>
</comment>
<dbReference type="GO" id="GO:0005741">
    <property type="term" value="C:mitochondrial outer membrane"/>
    <property type="evidence" value="ECO:0007669"/>
    <property type="project" value="UniProtKB-SubCell"/>
</dbReference>
<evidence type="ECO:0000256" key="4">
    <source>
        <dbReference type="ARBA" id="ARBA00023002"/>
    </source>
</evidence>
<feature type="binding site" evidence="6">
    <location>
        <position position="405"/>
    </location>
    <ligand>
        <name>substrate</name>
    </ligand>
</feature>
<dbReference type="AlphaFoldDB" id="A0A0N8DFD6"/>
<dbReference type="InterPro" id="IPR001613">
    <property type="entry name" value="Flavin_amine_oxidase"/>
</dbReference>
<evidence type="ECO:0000256" key="7">
    <source>
        <dbReference type="RuleBase" id="RU362067"/>
    </source>
</evidence>
<dbReference type="EC" id="1.4.3.-" evidence="7"/>
<dbReference type="SUPFAM" id="SSF54373">
    <property type="entry name" value="FAD-linked reductases, C-terminal domain"/>
    <property type="match status" value="1"/>
</dbReference>
<dbReference type="Gene3D" id="1.10.405.10">
    <property type="entry name" value="Guanine Nucleotide Dissociation Inhibitor, domain 1"/>
    <property type="match status" value="1"/>
</dbReference>
<sequence length="562" mass="62604">MFQTEIINVCAAFSRRPVSPFYVVNYFHCVEVYNKKKMDEVKLPNEVKECDIIIIGCGLSGMTAAYEILKLEPSIKLFLLEAKDRIGGRTLTNEINIGGGQKEKFDLGGQWVASSQPDILEMLEELNIKTYPQFINGTKIMQVGHGNVIRTYKSDIPSLGSYWGVIELQLFIWKAEKLAKQISIEDPYLWDKAQEYDAMTMETFVRNNARSQSVRDTIQAACRSVIGADLDRVSALFFLAYANSAGGIMKLLMATENGAQELRVKGGTQQISEILADRVGRENVQLNQPVSAIYQDQTEFVTVHTLTGKIFRARHVIASIPPNCITRIQFSPPLSEDRKLLMDNMPVGHLTKFIITYDKTFWRENGFSGEIVSNGGGPLLTCSTGPISVVYDATTDKNVPALVGFIAGRPGVEWHRQTAEERRSSILGCLSEFFGSWALQPTSFTEKVWADEEYNGGCPVCFGVPGVMFTFSALRRPHGRIHWCGTETSTHWAGYLNGAVQSGRRAACEVMKLNGKNVTQLEKLVSRKPSADVDPPYSFPSLLTPIVVFLAVLAAFFSVYFF</sequence>
<evidence type="ECO:0000256" key="5">
    <source>
        <dbReference type="ARBA" id="ARBA00048448"/>
    </source>
</evidence>
<comment type="similarity">
    <text evidence="3 7">Belongs to the flavin monoamine oxidase family.</text>
</comment>
<keyword evidence="4 7" id="KW-0560">Oxidoreductase</keyword>
<dbReference type="Pfam" id="PF01593">
    <property type="entry name" value="Amino_oxidase"/>
    <property type="match status" value="1"/>
</dbReference>
<accession>A0A0N8DFD6</accession>
<evidence type="ECO:0000256" key="2">
    <source>
        <dbReference type="ARBA" id="ARBA00004362"/>
    </source>
</evidence>
<dbReference type="EMBL" id="LRGB01002100">
    <property type="protein sequence ID" value="KZS09220.1"/>
    <property type="molecule type" value="Genomic_DNA"/>
</dbReference>
<keyword evidence="7" id="KW-0472">Membrane</keyword>
<dbReference type="InterPro" id="IPR002937">
    <property type="entry name" value="Amino_oxidase"/>
</dbReference>
<proteinExistence type="inferred from homology"/>